<accession>A0A0L1JPR8</accession>
<dbReference type="GO" id="GO:0046872">
    <property type="term" value="F:metal ion binding"/>
    <property type="evidence" value="ECO:0007669"/>
    <property type="project" value="UniProtKB-KW"/>
</dbReference>
<evidence type="ECO:0000313" key="3">
    <source>
        <dbReference type="EMBL" id="KNG93760.1"/>
    </source>
</evidence>
<comment type="similarity">
    <text evidence="1">Belongs to the iron/ascorbate-dependent oxidoreductase family.</text>
</comment>
<dbReference type="EMBL" id="AQQZ01000004">
    <property type="protein sequence ID" value="KNG93760.1"/>
    <property type="molecule type" value="Genomic_DNA"/>
</dbReference>
<sequence>MTLHSALNLADFPLDAPGSDAYAALVARCRSEMEAEGMFNLDAFVTAAAAQTEADRHKPKMATESFNHARTHNVYFRKEVPGLAPDHPALRPFDTSNNTLCSDQLDGSLVGQIYRWQPLIDFLATVMDKPALYPMDDPLAAFNVMQYAEGQALNWHFDRSEFTVTLLLQAPDEGGAFEYRTGLRTPDDPNYEGVAQLLAGDDPQMKSMSVVPGTLNVFKGVNTPHRVTPVVGDRPRMIAVLTYYERPGAMFTREEQMGFYGRTTYA</sequence>
<keyword evidence="1" id="KW-0560">Oxidoreductase</keyword>
<feature type="domain" description="Fe2OG dioxygenase" evidence="2">
    <location>
        <begin position="137"/>
        <end position="247"/>
    </location>
</feature>
<evidence type="ECO:0000256" key="1">
    <source>
        <dbReference type="RuleBase" id="RU003682"/>
    </source>
</evidence>
<dbReference type="Gene3D" id="2.60.120.620">
    <property type="entry name" value="q2cbj1_9rhob like domain"/>
    <property type="match status" value="1"/>
</dbReference>
<keyword evidence="4" id="KW-1185">Reference proteome</keyword>
<keyword evidence="1" id="KW-0479">Metal-binding</keyword>
<keyword evidence="1" id="KW-0408">Iron</keyword>
<reference evidence="3 4" key="1">
    <citation type="journal article" date="2015" name="Int. J. Syst. Evol. Microbiol.">
        <title>Aestuariivita atlantica sp. nov., isolated from deep sea sediment of the Atlantic Ocean.</title>
        <authorList>
            <person name="Li G."/>
            <person name="Lai Q."/>
            <person name="Du Y."/>
            <person name="Liu X."/>
            <person name="Sun F."/>
            <person name="Shao Z."/>
        </authorList>
    </citation>
    <scope>NUCLEOTIDE SEQUENCE [LARGE SCALE GENOMIC DNA]</scope>
    <source>
        <strain evidence="3 4">22II-S11-z3</strain>
    </source>
</reference>
<dbReference type="STRING" id="1317121.ATO11_11320"/>
<organism evidence="3 4">
    <name type="scientific">Pseudaestuariivita atlantica</name>
    <dbReference type="NCBI Taxonomy" id="1317121"/>
    <lineage>
        <taxon>Bacteria</taxon>
        <taxon>Pseudomonadati</taxon>
        <taxon>Pseudomonadota</taxon>
        <taxon>Alphaproteobacteria</taxon>
        <taxon>Rhodobacterales</taxon>
        <taxon>Paracoccaceae</taxon>
        <taxon>Pseudaestuariivita</taxon>
    </lineage>
</organism>
<dbReference type="InterPro" id="IPR005123">
    <property type="entry name" value="Oxoglu/Fe-dep_dioxygenase_dom"/>
</dbReference>
<dbReference type="AlphaFoldDB" id="A0A0L1JPR8"/>
<dbReference type="PROSITE" id="PS51471">
    <property type="entry name" value="FE2OG_OXY"/>
    <property type="match status" value="1"/>
</dbReference>
<dbReference type="GO" id="GO:0016491">
    <property type="term" value="F:oxidoreductase activity"/>
    <property type="evidence" value="ECO:0007669"/>
    <property type="project" value="UniProtKB-KW"/>
</dbReference>
<dbReference type="Proteomes" id="UP000036938">
    <property type="component" value="Unassembled WGS sequence"/>
</dbReference>
<dbReference type="InterPro" id="IPR056470">
    <property type="entry name" value="BesD/HalB-like"/>
</dbReference>
<evidence type="ECO:0000259" key="2">
    <source>
        <dbReference type="PROSITE" id="PS51471"/>
    </source>
</evidence>
<name>A0A0L1JPR8_9RHOB</name>
<comment type="caution">
    <text evidence="3">The sequence shown here is derived from an EMBL/GenBank/DDBJ whole genome shotgun (WGS) entry which is preliminary data.</text>
</comment>
<gene>
    <name evidence="3" type="ORF">ATO11_11320</name>
</gene>
<dbReference type="OrthoDB" id="9798229at2"/>
<proteinExistence type="inferred from homology"/>
<evidence type="ECO:0000313" key="4">
    <source>
        <dbReference type="Proteomes" id="UP000036938"/>
    </source>
</evidence>
<dbReference type="Pfam" id="PF23169">
    <property type="entry name" value="HalD"/>
    <property type="match status" value="1"/>
</dbReference>
<dbReference type="RefSeq" id="WP_050530961.1">
    <property type="nucleotide sequence ID" value="NZ_AQQZ01000004.1"/>
</dbReference>
<protein>
    <submittedName>
        <fullName evidence="3">2OG-Fe(II) oxygenase</fullName>
    </submittedName>
</protein>